<dbReference type="Proteomes" id="UP001164746">
    <property type="component" value="Chromosome 4"/>
</dbReference>
<accession>A0ABY7DTW4</accession>
<dbReference type="EMBL" id="CP111015">
    <property type="protein sequence ID" value="WAR01145.1"/>
    <property type="molecule type" value="Genomic_DNA"/>
</dbReference>
<evidence type="ECO:0000313" key="1">
    <source>
        <dbReference type="EMBL" id="WAR01145.1"/>
    </source>
</evidence>
<name>A0ABY7DTW4_MYAAR</name>
<proteinExistence type="predicted"/>
<sequence>MVKNAAHLEDFRGPRAERLLLATELITLRDLVDPLGAEISEHLVQVVCERAEVGIGTGAQPEHREPMGGSPFPNVLVTISTSASCSSSVTS</sequence>
<evidence type="ECO:0000313" key="2">
    <source>
        <dbReference type="Proteomes" id="UP001164746"/>
    </source>
</evidence>
<keyword evidence="2" id="KW-1185">Reference proteome</keyword>
<reference evidence="1" key="1">
    <citation type="submission" date="2022-11" db="EMBL/GenBank/DDBJ databases">
        <title>Centuries of genome instability and evolution in soft-shell clam transmissible cancer (bioRxiv).</title>
        <authorList>
            <person name="Hart S.F.M."/>
            <person name="Yonemitsu M.A."/>
            <person name="Giersch R.M."/>
            <person name="Beal B.F."/>
            <person name="Arriagada G."/>
            <person name="Davis B.W."/>
            <person name="Ostrander E.A."/>
            <person name="Goff S.P."/>
            <person name="Metzger M.J."/>
        </authorList>
    </citation>
    <scope>NUCLEOTIDE SEQUENCE</scope>
    <source>
        <strain evidence="1">MELC-2E11</strain>
        <tissue evidence="1">Siphon/mantle</tissue>
    </source>
</reference>
<gene>
    <name evidence="1" type="ORF">MAR_007703</name>
</gene>
<protein>
    <submittedName>
        <fullName evidence="1">Uncharacterized protein</fullName>
    </submittedName>
</protein>
<organism evidence="1 2">
    <name type="scientific">Mya arenaria</name>
    <name type="common">Soft-shell clam</name>
    <dbReference type="NCBI Taxonomy" id="6604"/>
    <lineage>
        <taxon>Eukaryota</taxon>
        <taxon>Metazoa</taxon>
        <taxon>Spiralia</taxon>
        <taxon>Lophotrochozoa</taxon>
        <taxon>Mollusca</taxon>
        <taxon>Bivalvia</taxon>
        <taxon>Autobranchia</taxon>
        <taxon>Heteroconchia</taxon>
        <taxon>Euheterodonta</taxon>
        <taxon>Imparidentia</taxon>
        <taxon>Neoheterodontei</taxon>
        <taxon>Myida</taxon>
        <taxon>Myoidea</taxon>
        <taxon>Myidae</taxon>
        <taxon>Mya</taxon>
    </lineage>
</organism>